<gene>
    <name evidence="1" type="ORF">CSB45_06630</name>
</gene>
<reference evidence="1 2" key="1">
    <citation type="submission" date="2017-10" db="EMBL/GenBank/DDBJ databases">
        <title>Novel microbial diversity and functional potential in the marine mammal oral microbiome.</title>
        <authorList>
            <person name="Dudek N.K."/>
            <person name="Sun C.L."/>
            <person name="Burstein D."/>
            <person name="Kantor R.S."/>
            <person name="Aliaga Goltsman D.S."/>
            <person name="Bik E.M."/>
            <person name="Thomas B.C."/>
            <person name="Banfield J.F."/>
            <person name="Relman D.A."/>
        </authorList>
    </citation>
    <scope>NUCLEOTIDE SEQUENCE [LARGE SCALE GENOMIC DNA]</scope>
    <source>
        <strain evidence="1">DOLZORAL124_49_17</strain>
    </source>
</reference>
<protein>
    <recommendedName>
        <fullName evidence="3">DUF452 family protein</fullName>
    </recommendedName>
</protein>
<sequence length="233" mass="27269">MNTHWIQQQHNPGLILFFNGWGMDQHVVRHLKIDPRQDVLMLYDYRSLSVAEEILSAVSAYSEISVIAWSMGVWAFEQLSPQLQFSNRQAIAINGSGEPVHEQYGISPSVYQATIDRFSAQGRKKFFVRLCGSRHTFEQFQHCFPQRPLSEQHEELIAIQQHSTVHEPRSQTTRIPPPFSHALISTQDRIIPSENQRRYWERTTPYSYIDAPHFPFFLWKSWNAILDYAEQHS</sequence>
<organism evidence="1 2">
    <name type="scientific">candidate division KSB3 bacterium</name>
    <dbReference type="NCBI Taxonomy" id="2044937"/>
    <lineage>
        <taxon>Bacteria</taxon>
        <taxon>candidate division KSB3</taxon>
    </lineage>
</organism>
<accession>A0A2G6E5Y5</accession>
<comment type="caution">
    <text evidence="1">The sequence shown here is derived from an EMBL/GenBank/DDBJ whole genome shotgun (WGS) entry which is preliminary data.</text>
</comment>
<evidence type="ECO:0000313" key="2">
    <source>
        <dbReference type="Proteomes" id="UP000229740"/>
    </source>
</evidence>
<dbReference type="Pfam" id="PF04301">
    <property type="entry name" value="BioG"/>
    <property type="match status" value="1"/>
</dbReference>
<evidence type="ECO:0000313" key="1">
    <source>
        <dbReference type="EMBL" id="PID57499.1"/>
    </source>
</evidence>
<dbReference type="AlphaFoldDB" id="A0A2G6E5Y5"/>
<proteinExistence type="predicted"/>
<dbReference type="SUPFAM" id="SSF53474">
    <property type="entry name" value="alpha/beta-Hydrolases"/>
    <property type="match status" value="1"/>
</dbReference>
<dbReference type="InterPro" id="IPR029058">
    <property type="entry name" value="AB_hydrolase_fold"/>
</dbReference>
<dbReference type="InterPro" id="IPR007398">
    <property type="entry name" value="BioG"/>
</dbReference>
<dbReference type="Proteomes" id="UP000229740">
    <property type="component" value="Unassembled WGS sequence"/>
</dbReference>
<name>A0A2G6E5Y5_9BACT</name>
<evidence type="ECO:0008006" key="3">
    <source>
        <dbReference type="Google" id="ProtNLM"/>
    </source>
</evidence>
<dbReference type="EMBL" id="PDPS01000026">
    <property type="protein sequence ID" value="PID57499.1"/>
    <property type="molecule type" value="Genomic_DNA"/>
</dbReference>